<dbReference type="SUPFAM" id="SSF54593">
    <property type="entry name" value="Glyoxalase/Bleomycin resistance protein/Dihydroxybiphenyl dioxygenase"/>
    <property type="match status" value="1"/>
</dbReference>
<protein>
    <submittedName>
        <fullName evidence="2">VOC family protein</fullName>
    </submittedName>
</protein>
<dbReference type="AlphaFoldDB" id="A0AAQ3LA74"/>
<organism evidence="2 3">
    <name type="scientific">Rubellicoccus peritrichatus</name>
    <dbReference type="NCBI Taxonomy" id="3080537"/>
    <lineage>
        <taxon>Bacteria</taxon>
        <taxon>Pseudomonadati</taxon>
        <taxon>Verrucomicrobiota</taxon>
        <taxon>Opitutia</taxon>
        <taxon>Puniceicoccales</taxon>
        <taxon>Cerasicoccaceae</taxon>
        <taxon>Rubellicoccus</taxon>
    </lineage>
</organism>
<dbReference type="PROSITE" id="PS51819">
    <property type="entry name" value="VOC"/>
    <property type="match status" value="1"/>
</dbReference>
<dbReference type="PANTHER" id="PTHR36503:SF1">
    <property type="entry name" value="BLR2520 PROTEIN"/>
    <property type="match status" value="1"/>
</dbReference>
<name>A0AAQ3LA74_9BACT</name>
<reference evidence="2 3" key="1">
    <citation type="submission" date="2023-10" db="EMBL/GenBank/DDBJ databases">
        <title>Rubellicoccus peritrichatus gen. nov., sp. nov., isolated from an algae of coral reef tank.</title>
        <authorList>
            <person name="Luo J."/>
        </authorList>
    </citation>
    <scope>NUCLEOTIDE SEQUENCE [LARGE SCALE GENOMIC DNA]</scope>
    <source>
        <strain evidence="2 3">CR14</strain>
    </source>
</reference>
<dbReference type="InterPro" id="IPR004360">
    <property type="entry name" value="Glyas_Fos-R_dOase_dom"/>
</dbReference>
<dbReference type="KEGG" id="puo:RZN69_16440"/>
<dbReference type="RefSeq" id="WP_317832358.1">
    <property type="nucleotide sequence ID" value="NZ_CP136920.1"/>
</dbReference>
<sequence>MELGAFSISLAVKDLQTSKIFYEKFGFKIIGGDASQNWLILRNGDHTIGLFQGMFEKNTLTFNPGWNKNAEQLDTFTDVRDLQRELKTQGVEFLSEADETTTGPTSFIAIDPDGNPILVDQHV</sequence>
<evidence type="ECO:0000259" key="1">
    <source>
        <dbReference type="PROSITE" id="PS51819"/>
    </source>
</evidence>
<gene>
    <name evidence="2" type="ORF">RZN69_16440</name>
</gene>
<dbReference type="PANTHER" id="PTHR36503">
    <property type="entry name" value="BLR2520 PROTEIN"/>
    <property type="match status" value="1"/>
</dbReference>
<dbReference type="InterPro" id="IPR037523">
    <property type="entry name" value="VOC_core"/>
</dbReference>
<keyword evidence="3" id="KW-1185">Reference proteome</keyword>
<dbReference type="Gene3D" id="3.10.180.10">
    <property type="entry name" value="2,3-Dihydroxybiphenyl 1,2-Dioxygenase, domain 1"/>
    <property type="match status" value="1"/>
</dbReference>
<evidence type="ECO:0000313" key="3">
    <source>
        <dbReference type="Proteomes" id="UP001304300"/>
    </source>
</evidence>
<dbReference type="CDD" id="cd06587">
    <property type="entry name" value="VOC"/>
    <property type="match status" value="1"/>
</dbReference>
<dbReference type="Proteomes" id="UP001304300">
    <property type="component" value="Chromosome"/>
</dbReference>
<feature type="domain" description="VOC" evidence="1">
    <location>
        <begin position="4"/>
        <end position="122"/>
    </location>
</feature>
<proteinExistence type="predicted"/>
<dbReference type="InterPro" id="IPR029068">
    <property type="entry name" value="Glyas_Bleomycin-R_OHBP_Dase"/>
</dbReference>
<dbReference type="EMBL" id="CP136920">
    <property type="protein sequence ID" value="WOO40210.1"/>
    <property type="molecule type" value="Genomic_DNA"/>
</dbReference>
<accession>A0AAQ3LA74</accession>
<evidence type="ECO:0000313" key="2">
    <source>
        <dbReference type="EMBL" id="WOO40210.1"/>
    </source>
</evidence>
<dbReference type="Pfam" id="PF00903">
    <property type="entry name" value="Glyoxalase"/>
    <property type="match status" value="1"/>
</dbReference>